<dbReference type="AlphaFoldDB" id="A0A915I9U2"/>
<accession>A0A915I9U2</accession>
<sequence>MKTTHTSRLQMIRNMRKAKRKKILLMEEANMVMLTNHRTPI</sequence>
<proteinExistence type="predicted"/>
<evidence type="ECO:0000313" key="1">
    <source>
        <dbReference type="Proteomes" id="UP000887565"/>
    </source>
</evidence>
<dbReference type="Proteomes" id="UP000887565">
    <property type="component" value="Unplaced"/>
</dbReference>
<evidence type="ECO:0000313" key="2">
    <source>
        <dbReference type="WBParaSite" id="nRc.2.0.1.t10056-RA"/>
    </source>
</evidence>
<reference evidence="2" key="1">
    <citation type="submission" date="2022-11" db="UniProtKB">
        <authorList>
            <consortium name="WormBaseParasite"/>
        </authorList>
    </citation>
    <scope>IDENTIFICATION</scope>
</reference>
<keyword evidence="1" id="KW-1185">Reference proteome</keyword>
<organism evidence="1 2">
    <name type="scientific">Romanomermis culicivorax</name>
    <name type="common">Nematode worm</name>
    <dbReference type="NCBI Taxonomy" id="13658"/>
    <lineage>
        <taxon>Eukaryota</taxon>
        <taxon>Metazoa</taxon>
        <taxon>Ecdysozoa</taxon>
        <taxon>Nematoda</taxon>
        <taxon>Enoplea</taxon>
        <taxon>Dorylaimia</taxon>
        <taxon>Mermithida</taxon>
        <taxon>Mermithoidea</taxon>
        <taxon>Mermithidae</taxon>
        <taxon>Romanomermis</taxon>
    </lineage>
</organism>
<protein>
    <submittedName>
        <fullName evidence="2">Uncharacterized protein</fullName>
    </submittedName>
</protein>
<name>A0A915I9U2_ROMCU</name>
<dbReference type="WBParaSite" id="nRc.2.0.1.t10056-RA">
    <property type="protein sequence ID" value="nRc.2.0.1.t10056-RA"/>
    <property type="gene ID" value="nRc.2.0.1.g10056"/>
</dbReference>